<evidence type="ECO:0000256" key="1">
    <source>
        <dbReference type="SAM" id="Phobius"/>
    </source>
</evidence>
<keyword evidence="1" id="KW-0812">Transmembrane</keyword>
<keyword evidence="2" id="KW-0732">Signal</keyword>
<feature type="transmembrane region" description="Helical" evidence="1">
    <location>
        <begin position="38"/>
        <end position="61"/>
    </location>
</feature>
<feature type="transmembrane region" description="Helical" evidence="1">
    <location>
        <begin position="229"/>
        <end position="248"/>
    </location>
</feature>
<feature type="signal peptide" evidence="2">
    <location>
        <begin position="1"/>
        <end position="22"/>
    </location>
</feature>
<evidence type="ECO:0000313" key="3">
    <source>
        <dbReference type="EMBL" id="TDD58422.1"/>
    </source>
</evidence>
<dbReference type="RefSeq" id="WP_132206636.1">
    <property type="nucleotide sequence ID" value="NZ_SMKY01000626.1"/>
</dbReference>
<evidence type="ECO:0008006" key="5">
    <source>
        <dbReference type="Google" id="ProtNLM"/>
    </source>
</evidence>
<protein>
    <recommendedName>
        <fullName evidence="5">CPBP family intramembrane metalloprotease</fullName>
    </recommendedName>
</protein>
<dbReference type="EMBL" id="SMKY01000626">
    <property type="protein sequence ID" value="TDD58422.1"/>
    <property type="molecule type" value="Genomic_DNA"/>
</dbReference>
<feature type="transmembrane region" description="Helical" evidence="1">
    <location>
        <begin position="94"/>
        <end position="113"/>
    </location>
</feature>
<proteinExistence type="predicted"/>
<accession>A0A4R4ZNG3</accession>
<dbReference type="OrthoDB" id="3466061at2"/>
<feature type="transmembrane region" description="Helical" evidence="1">
    <location>
        <begin position="70"/>
        <end position="88"/>
    </location>
</feature>
<reference evidence="3 4" key="1">
    <citation type="submission" date="2019-03" db="EMBL/GenBank/DDBJ databases">
        <title>Draft genome sequences of novel Actinobacteria.</title>
        <authorList>
            <person name="Sahin N."/>
            <person name="Ay H."/>
            <person name="Saygin H."/>
        </authorList>
    </citation>
    <scope>NUCLEOTIDE SEQUENCE [LARGE SCALE GENOMIC DNA]</scope>
    <source>
        <strain evidence="3 4">DSM 45941</strain>
    </source>
</reference>
<keyword evidence="1" id="KW-0472">Membrane</keyword>
<dbReference type="Proteomes" id="UP000295578">
    <property type="component" value="Unassembled WGS sequence"/>
</dbReference>
<sequence>MTKSCLLRGAAAVAVLFGPHFAAVLNATAELVGVDINWPPLAAPVNVSAVSLTAAGIWLLIRVRHCRHGGAVWCAAALALAGATLLPLQGQGPGTAATILLAGAGAWLCAQIARDAGVPLWRGRLPCELVRRWDADAVAACAVVLAGHTTTMLLDDWVTRLGPAVIGQAAQADATGLHNPALFAAQALAAGIREEVPLLALPVVLMAAARRPAWQILLTVCVLRVVPHAYLGTAALTTIAFAAASWWMYRATHRIGPIIAAHTVFNALAMFGGPPGYAVLLAAPALAALLLANAPNAAPRWLRRWIRGKPARGDRPVKVKGPVL</sequence>
<feature type="transmembrane region" description="Helical" evidence="1">
    <location>
        <begin position="277"/>
        <end position="294"/>
    </location>
</feature>
<dbReference type="AlphaFoldDB" id="A0A4R4ZNG3"/>
<keyword evidence="1" id="KW-1133">Transmembrane helix</keyword>
<evidence type="ECO:0000313" key="4">
    <source>
        <dbReference type="Proteomes" id="UP000295578"/>
    </source>
</evidence>
<comment type="caution">
    <text evidence="3">The sequence shown here is derived from an EMBL/GenBank/DDBJ whole genome shotgun (WGS) entry which is preliminary data.</text>
</comment>
<keyword evidence="4" id="KW-1185">Reference proteome</keyword>
<name>A0A4R4ZNG3_9ACTN</name>
<gene>
    <name evidence="3" type="ORF">E1293_46985</name>
</gene>
<organism evidence="3 4">
    <name type="scientific">Actinomadura darangshiensis</name>
    <dbReference type="NCBI Taxonomy" id="705336"/>
    <lineage>
        <taxon>Bacteria</taxon>
        <taxon>Bacillati</taxon>
        <taxon>Actinomycetota</taxon>
        <taxon>Actinomycetes</taxon>
        <taxon>Streptosporangiales</taxon>
        <taxon>Thermomonosporaceae</taxon>
        <taxon>Actinomadura</taxon>
    </lineage>
</organism>
<feature type="chain" id="PRO_5020378615" description="CPBP family intramembrane metalloprotease" evidence="2">
    <location>
        <begin position="23"/>
        <end position="324"/>
    </location>
</feature>
<evidence type="ECO:0000256" key="2">
    <source>
        <dbReference type="SAM" id="SignalP"/>
    </source>
</evidence>